<evidence type="ECO:0000313" key="3">
    <source>
        <dbReference type="Proteomes" id="UP001190700"/>
    </source>
</evidence>
<dbReference type="GO" id="GO:0051601">
    <property type="term" value="P:exocyst localization"/>
    <property type="evidence" value="ECO:0007669"/>
    <property type="project" value="TreeGrafter"/>
</dbReference>
<sequence length="467" mass="49712">RFEEALWTHIRDFVRLGEENPALLVRVLQVVHSQEELDAYNARTGRDVPPKEYKQQSLKQIQFSVADRFKGLFQGLDGELNIPAVLEQADMIAGELTAVYDYASPCFPEHYQLFDAVVAHHNKHVHKFLGALGAKAKDMSNQDILDVVHWAAQYSEHLQALGVSEETSGLLPAAPLNAEAAVFSPEAGAESAADSGTSLPPGASPSTPHDDQGVMSLDALLAPWTFEHPSHSDVPDVAASRDPSAREGGGAGSGPEGDDGDIRGSHGGNHRSVDPQHRQGGPRVQAQGFFSCMRVRAPHELPQPRGKALCLPRPSRARRGRLALAARRLALAARCLALAAVSAPLSSCACGLEIRSRHALLSGNWARFRAVVNAELTLIAAWARALLRDGLSATCRDMPRGLLGAPANRAGQCQCYRRASAALLTPERPGHAPSGIPGRGSPGASAVQDPCVGASNRDAMQGHLAAV</sequence>
<name>A0AAE0FB30_9CHLO</name>
<dbReference type="PANTHER" id="PTHR21292">
    <property type="entry name" value="EXOCYST COMPLEX COMPONENT SEC6-RELATED"/>
    <property type="match status" value="1"/>
</dbReference>
<dbReference type="GO" id="GO:0006887">
    <property type="term" value="P:exocytosis"/>
    <property type="evidence" value="ECO:0007669"/>
    <property type="project" value="InterPro"/>
</dbReference>
<dbReference type="EMBL" id="LGRX02021758">
    <property type="protein sequence ID" value="KAK3256335.1"/>
    <property type="molecule type" value="Genomic_DNA"/>
</dbReference>
<comment type="caution">
    <text evidence="2">The sequence shown here is derived from an EMBL/GenBank/DDBJ whole genome shotgun (WGS) entry which is preliminary data.</text>
</comment>
<keyword evidence="3" id="KW-1185">Reference proteome</keyword>
<feature type="region of interest" description="Disordered" evidence="1">
    <location>
        <begin position="426"/>
        <end position="452"/>
    </location>
</feature>
<accession>A0AAE0FB30</accession>
<feature type="non-terminal residue" evidence="2">
    <location>
        <position position="1"/>
    </location>
</feature>
<proteinExistence type="predicted"/>
<dbReference type="Proteomes" id="UP001190700">
    <property type="component" value="Unassembled WGS sequence"/>
</dbReference>
<dbReference type="AlphaFoldDB" id="A0AAE0FB30"/>
<evidence type="ECO:0000256" key="1">
    <source>
        <dbReference type="SAM" id="MobiDB-lite"/>
    </source>
</evidence>
<dbReference type="GO" id="GO:0000145">
    <property type="term" value="C:exocyst"/>
    <property type="evidence" value="ECO:0007669"/>
    <property type="project" value="InterPro"/>
</dbReference>
<reference evidence="2 3" key="1">
    <citation type="journal article" date="2015" name="Genome Biol. Evol.">
        <title>Comparative Genomics of a Bacterivorous Green Alga Reveals Evolutionary Causalities and Consequences of Phago-Mixotrophic Mode of Nutrition.</title>
        <authorList>
            <person name="Burns J.A."/>
            <person name="Paasch A."/>
            <person name="Narechania A."/>
            <person name="Kim E."/>
        </authorList>
    </citation>
    <scope>NUCLEOTIDE SEQUENCE [LARGE SCALE GENOMIC DNA]</scope>
    <source>
        <strain evidence="2 3">PLY_AMNH</strain>
    </source>
</reference>
<evidence type="ECO:0000313" key="2">
    <source>
        <dbReference type="EMBL" id="KAK3256335.1"/>
    </source>
</evidence>
<feature type="region of interest" description="Disordered" evidence="1">
    <location>
        <begin position="185"/>
        <end position="213"/>
    </location>
</feature>
<dbReference type="PANTHER" id="PTHR21292:SF1">
    <property type="entry name" value="EXOCYST COMPLEX COMPONENT 3"/>
    <property type="match status" value="1"/>
</dbReference>
<dbReference type="GO" id="GO:0000149">
    <property type="term" value="F:SNARE binding"/>
    <property type="evidence" value="ECO:0007669"/>
    <property type="project" value="TreeGrafter"/>
</dbReference>
<dbReference type="InterPro" id="IPR010326">
    <property type="entry name" value="EXOC3/Sec6"/>
</dbReference>
<feature type="region of interest" description="Disordered" evidence="1">
    <location>
        <begin position="227"/>
        <end position="283"/>
    </location>
</feature>
<gene>
    <name evidence="2" type="ORF">CYMTET_34522</name>
</gene>
<protein>
    <submittedName>
        <fullName evidence="2">Uncharacterized protein</fullName>
    </submittedName>
</protein>
<dbReference type="Pfam" id="PF06046">
    <property type="entry name" value="Sec6"/>
    <property type="match status" value="1"/>
</dbReference>
<organism evidence="2 3">
    <name type="scientific">Cymbomonas tetramitiformis</name>
    <dbReference type="NCBI Taxonomy" id="36881"/>
    <lineage>
        <taxon>Eukaryota</taxon>
        <taxon>Viridiplantae</taxon>
        <taxon>Chlorophyta</taxon>
        <taxon>Pyramimonadophyceae</taxon>
        <taxon>Pyramimonadales</taxon>
        <taxon>Pyramimonadaceae</taxon>
        <taxon>Cymbomonas</taxon>
    </lineage>
</organism>